<proteinExistence type="predicted"/>
<dbReference type="EMBL" id="JBEPMB010000006">
    <property type="protein sequence ID" value="MET3615233.1"/>
    <property type="molecule type" value="Genomic_DNA"/>
</dbReference>
<name>A0ABV2J3E0_9HYPH</name>
<comment type="caution">
    <text evidence="1">The sequence shown here is derived from an EMBL/GenBank/DDBJ whole genome shotgun (WGS) entry which is preliminary data.</text>
</comment>
<sequence>MNRFEGPGGREARIRFLDGDFQILTPGSYVICAVTGKQIPIDEMKYWSVARQEAYCDAASSLEAEKRAGALPNQRR</sequence>
<keyword evidence="2" id="KW-1185">Reference proteome</keyword>
<dbReference type="InterPro" id="IPR018661">
    <property type="entry name" value="DUF2093"/>
</dbReference>
<accession>A0ABV2J3E0</accession>
<evidence type="ECO:0000313" key="2">
    <source>
        <dbReference type="Proteomes" id="UP001549047"/>
    </source>
</evidence>
<organism evidence="1 2">
    <name type="scientific">Rhizobium aquaticum</name>
    <dbReference type="NCBI Taxonomy" id="1549636"/>
    <lineage>
        <taxon>Bacteria</taxon>
        <taxon>Pseudomonadati</taxon>
        <taxon>Pseudomonadota</taxon>
        <taxon>Alphaproteobacteria</taxon>
        <taxon>Hyphomicrobiales</taxon>
        <taxon>Rhizobiaceae</taxon>
        <taxon>Rhizobium/Agrobacterium group</taxon>
        <taxon>Rhizobium</taxon>
    </lineage>
</organism>
<reference evidence="1 2" key="1">
    <citation type="submission" date="2024-06" db="EMBL/GenBank/DDBJ databases">
        <title>Genomic Encyclopedia of Type Strains, Phase IV (KMG-IV): sequencing the most valuable type-strain genomes for metagenomic binning, comparative biology and taxonomic classification.</title>
        <authorList>
            <person name="Goeker M."/>
        </authorList>
    </citation>
    <scope>NUCLEOTIDE SEQUENCE [LARGE SCALE GENOMIC DNA]</scope>
    <source>
        <strain evidence="1 2">DSM 29780</strain>
    </source>
</reference>
<dbReference type="Pfam" id="PF09866">
    <property type="entry name" value="DUF2093"/>
    <property type="match status" value="1"/>
</dbReference>
<dbReference type="Proteomes" id="UP001549047">
    <property type="component" value="Unassembled WGS sequence"/>
</dbReference>
<evidence type="ECO:0000313" key="1">
    <source>
        <dbReference type="EMBL" id="MET3615233.1"/>
    </source>
</evidence>
<dbReference type="RefSeq" id="WP_354557710.1">
    <property type="nucleotide sequence ID" value="NZ_JBEPMB010000006.1"/>
</dbReference>
<gene>
    <name evidence="1" type="ORF">ABID16_003576</name>
</gene>
<protein>
    <recommendedName>
        <fullName evidence="3">DUF2093 domain-containing protein</fullName>
    </recommendedName>
</protein>
<evidence type="ECO:0008006" key="3">
    <source>
        <dbReference type="Google" id="ProtNLM"/>
    </source>
</evidence>